<gene>
    <name evidence="2" type="ORF">IC608_02425</name>
</gene>
<name>A0A927FRY6_9HYPH</name>
<dbReference type="RefSeq" id="WP_191772433.1">
    <property type="nucleotide sequence ID" value="NZ_JACYFU010000001.1"/>
</dbReference>
<dbReference type="Gene3D" id="3.30.70.100">
    <property type="match status" value="1"/>
</dbReference>
<evidence type="ECO:0000313" key="2">
    <source>
        <dbReference type="EMBL" id="MBD8064332.1"/>
    </source>
</evidence>
<evidence type="ECO:0000259" key="1">
    <source>
        <dbReference type="PROSITE" id="PS51502"/>
    </source>
</evidence>
<keyword evidence="3" id="KW-1185">Reference proteome</keyword>
<dbReference type="SUPFAM" id="SSF54909">
    <property type="entry name" value="Dimeric alpha+beta barrel"/>
    <property type="match status" value="1"/>
</dbReference>
<feature type="domain" description="Stress-response A/B barrel" evidence="1">
    <location>
        <begin position="2"/>
        <end position="92"/>
    </location>
</feature>
<dbReference type="InterPro" id="IPR013097">
    <property type="entry name" value="Dabb"/>
</dbReference>
<sequence length="103" mass="11444">MIRHIVLFTAKSPDKVDAICEGLSLLAQIPHSQCFEVSRNTRVDLYGNDIDVVVYGEFEDQAALDAYKAHPNYAEATRRVRPLRDLRFAADIVVPVSTKGPTG</sequence>
<organism evidence="2 3">
    <name type="scientific">Devosia oryzisoli</name>
    <dbReference type="NCBI Taxonomy" id="2774138"/>
    <lineage>
        <taxon>Bacteria</taxon>
        <taxon>Pseudomonadati</taxon>
        <taxon>Pseudomonadota</taxon>
        <taxon>Alphaproteobacteria</taxon>
        <taxon>Hyphomicrobiales</taxon>
        <taxon>Devosiaceae</taxon>
        <taxon>Devosia</taxon>
    </lineage>
</organism>
<dbReference type="EMBL" id="JACYFU010000001">
    <property type="protein sequence ID" value="MBD8064332.1"/>
    <property type="molecule type" value="Genomic_DNA"/>
</dbReference>
<dbReference type="SMART" id="SM00886">
    <property type="entry name" value="Dabb"/>
    <property type="match status" value="1"/>
</dbReference>
<comment type="caution">
    <text evidence="2">The sequence shown here is derived from an EMBL/GenBank/DDBJ whole genome shotgun (WGS) entry which is preliminary data.</text>
</comment>
<dbReference type="AlphaFoldDB" id="A0A927FRY6"/>
<reference evidence="2" key="1">
    <citation type="submission" date="2020-09" db="EMBL/GenBank/DDBJ databases">
        <title>Genome seq and assembly of Devosia sp.</title>
        <authorList>
            <person name="Chhetri G."/>
        </authorList>
    </citation>
    <scope>NUCLEOTIDE SEQUENCE</scope>
    <source>
        <strain evidence="2">PTR5</strain>
    </source>
</reference>
<dbReference type="Pfam" id="PF07876">
    <property type="entry name" value="Dabb"/>
    <property type="match status" value="1"/>
</dbReference>
<evidence type="ECO:0000313" key="3">
    <source>
        <dbReference type="Proteomes" id="UP000654108"/>
    </source>
</evidence>
<accession>A0A927FRY6</accession>
<dbReference type="InterPro" id="IPR011008">
    <property type="entry name" value="Dimeric_a/b-barrel"/>
</dbReference>
<proteinExistence type="predicted"/>
<dbReference type="Proteomes" id="UP000654108">
    <property type="component" value="Unassembled WGS sequence"/>
</dbReference>
<dbReference type="PROSITE" id="PS51502">
    <property type="entry name" value="S_R_A_B_BARREL"/>
    <property type="match status" value="1"/>
</dbReference>
<protein>
    <submittedName>
        <fullName evidence="2">Dabb family protein</fullName>
    </submittedName>
</protein>